<dbReference type="OrthoDB" id="9764438at2"/>
<keyword evidence="7 12" id="KW-0812">Transmembrane</keyword>
<accession>A0A1G6ZME2</accession>
<dbReference type="InterPro" id="IPR036097">
    <property type="entry name" value="HisK_dim/P_sf"/>
</dbReference>
<keyword evidence="6" id="KW-0808">Transferase</keyword>
<dbReference type="SUPFAM" id="SSF55874">
    <property type="entry name" value="ATPase domain of HSP90 chaperone/DNA topoisomerase II/histidine kinase"/>
    <property type="match status" value="1"/>
</dbReference>
<dbReference type="PANTHER" id="PTHR43711">
    <property type="entry name" value="TWO-COMPONENT HISTIDINE KINASE"/>
    <property type="match status" value="1"/>
</dbReference>
<evidence type="ECO:0000256" key="4">
    <source>
        <dbReference type="ARBA" id="ARBA00012438"/>
    </source>
</evidence>
<evidence type="ECO:0000256" key="5">
    <source>
        <dbReference type="ARBA" id="ARBA00022553"/>
    </source>
</evidence>
<dbReference type="InterPro" id="IPR004358">
    <property type="entry name" value="Sig_transdc_His_kin-like_C"/>
</dbReference>
<dbReference type="SUPFAM" id="SSF47384">
    <property type="entry name" value="Homodimeric domain of signal transducing histidine kinase"/>
    <property type="match status" value="1"/>
</dbReference>
<dbReference type="SMART" id="SM00387">
    <property type="entry name" value="HATPase_c"/>
    <property type="match status" value="1"/>
</dbReference>
<dbReference type="SMART" id="SM00388">
    <property type="entry name" value="HisKA"/>
    <property type="match status" value="1"/>
</dbReference>
<keyword evidence="5" id="KW-0597">Phosphoprotein</keyword>
<dbReference type="InterPro" id="IPR003661">
    <property type="entry name" value="HisK_dim/P_dom"/>
</dbReference>
<organism evidence="14 15">
    <name type="scientific">Limimaricola pyoseonensis</name>
    <dbReference type="NCBI Taxonomy" id="521013"/>
    <lineage>
        <taxon>Bacteria</taxon>
        <taxon>Pseudomonadati</taxon>
        <taxon>Pseudomonadota</taxon>
        <taxon>Alphaproteobacteria</taxon>
        <taxon>Rhodobacterales</taxon>
        <taxon>Paracoccaceae</taxon>
        <taxon>Limimaricola</taxon>
    </lineage>
</organism>
<feature type="transmembrane region" description="Helical" evidence="12">
    <location>
        <begin position="244"/>
        <end position="262"/>
    </location>
</feature>
<keyword evidence="11 12" id="KW-0472">Membrane</keyword>
<dbReference type="RefSeq" id="WP_090109215.1">
    <property type="nucleotide sequence ID" value="NZ_FNAT01000001.1"/>
</dbReference>
<dbReference type="AlphaFoldDB" id="A0A1G6ZME2"/>
<feature type="transmembrane region" description="Helical" evidence="12">
    <location>
        <begin position="117"/>
        <end position="135"/>
    </location>
</feature>
<feature type="transmembrane region" description="Helical" evidence="12">
    <location>
        <begin position="438"/>
        <end position="456"/>
    </location>
</feature>
<name>A0A1G6ZME2_9RHOB</name>
<evidence type="ECO:0000256" key="8">
    <source>
        <dbReference type="ARBA" id="ARBA00022777"/>
    </source>
</evidence>
<keyword evidence="9 12" id="KW-1133">Transmembrane helix</keyword>
<dbReference type="InterPro" id="IPR001734">
    <property type="entry name" value="Na/solute_symporter"/>
</dbReference>
<feature type="transmembrane region" description="Helical" evidence="12">
    <location>
        <begin position="192"/>
        <end position="216"/>
    </location>
</feature>
<evidence type="ECO:0000256" key="9">
    <source>
        <dbReference type="ARBA" id="ARBA00022989"/>
    </source>
</evidence>
<evidence type="ECO:0000256" key="3">
    <source>
        <dbReference type="ARBA" id="ARBA00006434"/>
    </source>
</evidence>
<dbReference type="Pfam" id="PF00512">
    <property type="entry name" value="HisKA"/>
    <property type="match status" value="1"/>
</dbReference>
<gene>
    <name evidence="14" type="ORF">SAMN04488567_0596</name>
</gene>
<dbReference type="CDD" id="cd00075">
    <property type="entry name" value="HATPase"/>
    <property type="match status" value="1"/>
</dbReference>
<evidence type="ECO:0000256" key="1">
    <source>
        <dbReference type="ARBA" id="ARBA00000085"/>
    </source>
</evidence>
<dbReference type="FunFam" id="1.10.287.130:FF:000001">
    <property type="entry name" value="Two-component sensor histidine kinase"/>
    <property type="match status" value="1"/>
</dbReference>
<feature type="transmembrane region" description="Helical" evidence="12">
    <location>
        <begin position="163"/>
        <end position="180"/>
    </location>
</feature>
<evidence type="ECO:0000259" key="13">
    <source>
        <dbReference type="PROSITE" id="PS50109"/>
    </source>
</evidence>
<feature type="transmembrane region" description="Helical" evidence="12">
    <location>
        <begin position="6"/>
        <end position="25"/>
    </location>
</feature>
<dbReference type="EMBL" id="FNAT01000001">
    <property type="protein sequence ID" value="SDE03691.1"/>
    <property type="molecule type" value="Genomic_DNA"/>
</dbReference>
<dbReference type="CDD" id="cd00082">
    <property type="entry name" value="HisKA"/>
    <property type="match status" value="1"/>
</dbReference>
<evidence type="ECO:0000256" key="7">
    <source>
        <dbReference type="ARBA" id="ARBA00022692"/>
    </source>
</evidence>
<feature type="transmembrane region" description="Helical" evidence="12">
    <location>
        <begin position="41"/>
        <end position="64"/>
    </location>
</feature>
<feature type="transmembrane region" description="Helical" evidence="12">
    <location>
        <begin position="70"/>
        <end position="88"/>
    </location>
</feature>
<dbReference type="InterPro" id="IPR036890">
    <property type="entry name" value="HATPase_C_sf"/>
</dbReference>
<feature type="transmembrane region" description="Helical" evidence="12">
    <location>
        <begin position="404"/>
        <end position="431"/>
    </location>
</feature>
<dbReference type="InterPro" id="IPR038377">
    <property type="entry name" value="Na/Glc_symporter_sf"/>
</dbReference>
<comment type="similarity">
    <text evidence="3">Belongs to the sodium:solute symporter (SSF) (TC 2.A.21) family.</text>
</comment>
<evidence type="ECO:0000256" key="6">
    <source>
        <dbReference type="ARBA" id="ARBA00022679"/>
    </source>
</evidence>
<feature type="transmembrane region" description="Helical" evidence="12">
    <location>
        <begin position="282"/>
        <end position="305"/>
    </location>
</feature>
<comment type="catalytic activity">
    <reaction evidence="1">
        <text>ATP + protein L-histidine = ADP + protein N-phospho-L-histidine.</text>
        <dbReference type="EC" id="2.7.13.3"/>
    </reaction>
</comment>
<feature type="transmembrane region" description="Helical" evidence="12">
    <location>
        <begin position="325"/>
        <end position="357"/>
    </location>
</feature>
<sequence length="892" mass="94253">MLSFNGLVAISATYVAFLFAVAFAADRRAARGHDGWLRSPWIYTLSLSIYCTAWTFYGAVGYAARSGLEYLTIYLGPSLVMLGWWWLLRKLVRIGRAQRITSIADLVSSRFGKSTSLGVIVTLLAVVGVTPYIALQLQSISQSFAVFGAAGGARWHGLDAGSVALWSAAGLALFTILFGTRNLDANERHHGIVMAVAVEAVVKLGALVAVGVFVVWGLGGGPAGMLARIDASPIAAWEQSGGRWVAYTALSAAALLCLPRMFQVLVVENADESHLATASWAFPLYLLVMSLFVVPIAVMGLELLPGTNPDMFVLTLPLSQGREGLAVWAFLGGFSSATSMVLVATIALATMVSNHIVVPLWLRARSGGAMMSGDVRSVVLTARRLSIVAVLGLGYLYFRLSGGGAALASIGLVAFVGVVQVLPAMIGGLFWRGATRGGAAAGLLAGFGLWLWTMFLPSVGDGALLSAQVMADGPWGLDWLRPRALFGAATLDPVLHAAIWSLGINTALFVAVSLLSFPGPVERLQGAQFVNVFDHSDNPGSWMRGAAEAEDLLVMAQRILGPAEAQQVFARAAGAQGKAGWLPDVTPGFIQELERELAGSVGAATAHAMLGQMTQGASVSVEDLIAVADEAAQIMEYSTRLEQKSAELERTAGALREANAKLTALSVQKDAFLSQISHELRTPMTSIRAFSEILQAGGLNPQEQTRFAGIIGEEAGRLTRLLDELLDLAVLESGQGRLDVRAVRLDEMIDRALAAALPEGGSMKVLRRRAEEAVALETDADRLTQVFINLITNARKYCDAPAPELRIEVRDAGRAVDFIDNGSGIAPEQSRVIFEKFSRLGDPGKAGGAGLGLAICREIMSRLGGAISYLPGQGGAAFRVALPATAPSLSNA</sequence>
<dbReference type="Gene3D" id="1.10.287.130">
    <property type="match status" value="1"/>
</dbReference>
<dbReference type="Pfam" id="PF02518">
    <property type="entry name" value="HATPase_c"/>
    <property type="match status" value="1"/>
</dbReference>
<evidence type="ECO:0000256" key="10">
    <source>
        <dbReference type="ARBA" id="ARBA00023012"/>
    </source>
</evidence>
<evidence type="ECO:0000313" key="14">
    <source>
        <dbReference type="EMBL" id="SDE03691.1"/>
    </source>
</evidence>
<dbReference type="Proteomes" id="UP000198922">
    <property type="component" value="Unassembled WGS sequence"/>
</dbReference>
<dbReference type="PRINTS" id="PR00344">
    <property type="entry name" value="BCTRLSENSOR"/>
</dbReference>
<keyword evidence="10" id="KW-0902">Two-component regulatory system</keyword>
<dbReference type="EC" id="2.7.13.3" evidence="4"/>
<dbReference type="InterPro" id="IPR005467">
    <property type="entry name" value="His_kinase_dom"/>
</dbReference>
<evidence type="ECO:0000256" key="2">
    <source>
        <dbReference type="ARBA" id="ARBA00004141"/>
    </source>
</evidence>
<dbReference type="GO" id="GO:0022857">
    <property type="term" value="F:transmembrane transporter activity"/>
    <property type="evidence" value="ECO:0007669"/>
    <property type="project" value="InterPro"/>
</dbReference>
<evidence type="ECO:0000256" key="12">
    <source>
        <dbReference type="SAM" id="Phobius"/>
    </source>
</evidence>
<dbReference type="PANTHER" id="PTHR43711:SF26">
    <property type="entry name" value="SENSOR HISTIDINE KINASE RCSC"/>
    <property type="match status" value="1"/>
</dbReference>
<feature type="domain" description="Histidine kinase" evidence="13">
    <location>
        <begin position="675"/>
        <end position="886"/>
    </location>
</feature>
<dbReference type="InterPro" id="IPR050736">
    <property type="entry name" value="Sensor_HK_Regulatory"/>
</dbReference>
<dbReference type="PROSITE" id="PS50283">
    <property type="entry name" value="NA_SOLUT_SYMP_3"/>
    <property type="match status" value="1"/>
</dbReference>
<reference evidence="15" key="1">
    <citation type="submission" date="2016-10" db="EMBL/GenBank/DDBJ databases">
        <authorList>
            <person name="Varghese N."/>
            <person name="Submissions S."/>
        </authorList>
    </citation>
    <scope>NUCLEOTIDE SEQUENCE [LARGE SCALE GENOMIC DNA]</scope>
    <source>
        <strain evidence="15">DSM 21424</strain>
    </source>
</reference>
<evidence type="ECO:0000313" key="15">
    <source>
        <dbReference type="Proteomes" id="UP000198922"/>
    </source>
</evidence>
<keyword evidence="8" id="KW-0418">Kinase</keyword>
<dbReference type="Gene3D" id="1.20.1730.10">
    <property type="entry name" value="Sodium/glucose cotransporter"/>
    <property type="match status" value="1"/>
</dbReference>
<evidence type="ECO:0000256" key="11">
    <source>
        <dbReference type="ARBA" id="ARBA00023136"/>
    </source>
</evidence>
<keyword evidence="15" id="KW-1185">Reference proteome</keyword>
<feature type="transmembrane region" description="Helical" evidence="12">
    <location>
        <begin position="378"/>
        <end position="398"/>
    </location>
</feature>
<proteinExistence type="inferred from homology"/>
<dbReference type="PROSITE" id="PS50109">
    <property type="entry name" value="HIS_KIN"/>
    <property type="match status" value="1"/>
</dbReference>
<comment type="subcellular location">
    <subcellularLocation>
        <location evidence="2">Membrane</location>
        <topology evidence="2">Multi-pass membrane protein</topology>
    </subcellularLocation>
</comment>
<dbReference type="GO" id="GO:0016020">
    <property type="term" value="C:membrane"/>
    <property type="evidence" value="ECO:0007669"/>
    <property type="project" value="UniProtKB-SubCell"/>
</dbReference>
<dbReference type="Gene3D" id="3.30.565.10">
    <property type="entry name" value="Histidine kinase-like ATPase, C-terminal domain"/>
    <property type="match status" value="1"/>
</dbReference>
<protein>
    <recommendedName>
        <fullName evidence="4">histidine kinase</fullName>
        <ecNumber evidence="4">2.7.13.3</ecNumber>
    </recommendedName>
</protein>
<dbReference type="STRING" id="521013.SAMN04488567_0596"/>
<dbReference type="GO" id="GO:0000155">
    <property type="term" value="F:phosphorelay sensor kinase activity"/>
    <property type="evidence" value="ECO:0007669"/>
    <property type="project" value="InterPro"/>
</dbReference>
<dbReference type="InterPro" id="IPR003594">
    <property type="entry name" value="HATPase_dom"/>
</dbReference>